<reference evidence="2" key="1">
    <citation type="journal article" date="2023" name="Front. Plant Sci.">
        <title>Chromosomal-level genome assembly of Melastoma candidum provides insights into trichome evolution.</title>
        <authorList>
            <person name="Zhong Y."/>
            <person name="Wu W."/>
            <person name="Sun C."/>
            <person name="Zou P."/>
            <person name="Liu Y."/>
            <person name="Dai S."/>
            <person name="Zhou R."/>
        </authorList>
    </citation>
    <scope>NUCLEOTIDE SEQUENCE [LARGE SCALE GENOMIC DNA]</scope>
</reference>
<organism evidence="1 2">
    <name type="scientific">Melastoma candidum</name>
    <dbReference type="NCBI Taxonomy" id="119954"/>
    <lineage>
        <taxon>Eukaryota</taxon>
        <taxon>Viridiplantae</taxon>
        <taxon>Streptophyta</taxon>
        <taxon>Embryophyta</taxon>
        <taxon>Tracheophyta</taxon>
        <taxon>Spermatophyta</taxon>
        <taxon>Magnoliopsida</taxon>
        <taxon>eudicotyledons</taxon>
        <taxon>Gunneridae</taxon>
        <taxon>Pentapetalae</taxon>
        <taxon>rosids</taxon>
        <taxon>malvids</taxon>
        <taxon>Myrtales</taxon>
        <taxon>Melastomataceae</taxon>
        <taxon>Melastomatoideae</taxon>
        <taxon>Melastomateae</taxon>
        <taxon>Melastoma</taxon>
    </lineage>
</organism>
<dbReference type="Proteomes" id="UP001057402">
    <property type="component" value="Chromosome 7"/>
</dbReference>
<sequence length="112" mass="12341">MLDEIINYVQSLQQQVEFLSMKLSTVIPDLCFDAGKPLLMNNNLQHAGATAPGLSNPELGSFLTLPISTNASQSLPLDSELHSLYHTGFALIQLIHPNLRDISRPSNEVQEK</sequence>
<proteinExistence type="predicted"/>
<evidence type="ECO:0000313" key="2">
    <source>
        <dbReference type="Proteomes" id="UP001057402"/>
    </source>
</evidence>
<dbReference type="EMBL" id="CM042886">
    <property type="protein sequence ID" value="KAI4339805.1"/>
    <property type="molecule type" value="Genomic_DNA"/>
</dbReference>
<accession>A0ACB9NT46</accession>
<gene>
    <name evidence="1" type="ORF">MLD38_024705</name>
</gene>
<keyword evidence="2" id="KW-1185">Reference proteome</keyword>
<evidence type="ECO:0000313" key="1">
    <source>
        <dbReference type="EMBL" id="KAI4339805.1"/>
    </source>
</evidence>
<name>A0ACB9NT46_9MYRT</name>
<protein>
    <submittedName>
        <fullName evidence="1">Uncharacterized protein</fullName>
    </submittedName>
</protein>
<comment type="caution">
    <text evidence="1">The sequence shown here is derived from an EMBL/GenBank/DDBJ whole genome shotgun (WGS) entry which is preliminary data.</text>
</comment>